<keyword evidence="2 12" id="KW-1003">Cell membrane</keyword>
<dbReference type="PANTHER" id="PTHR28259">
    <property type="entry name" value="FLUORIDE EXPORT PROTEIN 1-RELATED"/>
    <property type="match status" value="1"/>
</dbReference>
<evidence type="ECO:0000256" key="10">
    <source>
        <dbReference type="ARBA" id="ARBA00035120"/>
    </source>
</evidence>
<comment type="caution">
    <text evidence="13">The sequence shown here is derived from an EMBL/GenBank/DDBJ whole genome shotgun (WGS) entry which is preliminary data.</text>
</comment>
<feature type="transmembrane region" description="Helical" evidence="12">
    <location>
        <begin position="67"/>
        <end position="91"/>
    </location>
</feature>
<keyword evidence="14" id="KW-1185">Reference proteome</keyword>
<evidence type="ECO:0000256" key="8">
    <source>
        <dbReference type="ARBA" id="ARBA00023136"/>
    </source>
</evidence>
<comment type="similarity">
    <text evidence="10 12">Belongs to the fluoride channel Fluc/FEX (TC 1.A.43) family.</text>
</comment>
<dbReference type="NCBIfam" id="TIGR00494">
    <property type="entry name" value="crcB"/>
    <property type="match status" value="1"/>
</dbReference>
<keyword evidence="12" id="KW-0479">Metal-binding</keyword>
<dbReference type="RefSeq" id="WP_100292711.1">
    <property type="nucleotide sequence ID" value="NZ_PGGC01000016.1"/>
</dbReference>
<protein>
    <recommendedName>
        <fullName evidence="12">Fluoride-specific ion channel FluC</fullName>
    </recommendedName>
</protein>
<dbReference type="Proteomes" id="UP000235861">
    <property type="component" value="Unassembled WGS sequence"/>
</dbReference>
<sequence>MQSWLYVAAGGAIGACLRFGITQLMVLLLGRHFPYGTLVVNVVGSFIIGVAYALISHGHVADHPLKPLLMVGILGALTTFSSFALDTVVLAQQGAYLKALLNVGLNLFLCLAMVVLGMQLVASRV</sequence>
<dbReference type="GO" id="GO:0046872">
    <property type="term" value="F:metal ion binding"/>
    <property type="evidence" value="ECO:0007669"/>
    <property type="project" value="UniProtKB-KW"/>
</dbReference>
<dbReference type="GO" id="GO:0140114">
    <property type="term" value="P:cellular detoxification of fluoride"/>
    <property type="evidence" value="ECO:0007669"/>
    <property type="project" value="UniProtKB-UniRule"/>
</dbReference>
<evidence type="ECO:0000256" key="6">
    <source>
        <dbReference type="ARBA" id="ARBA00023053"/>
    </source>
</evidence>
<evidence type="ECO:0000256" key="1">
    <source>
        <dbReference type="ARBA" id="ARBA00004651"/>
    </source>
</evidence>
<keyword evidence="12" id="KW-0813">Transport</keyword>
<evidence type="ECO:0000256" key="2">
    <source>
        <dbReference type="ARBA" id="ARBA00022475"/>
    </source>
</evidence>
<evidence type="ECO:0000313" key="14">
    <source>
        <dbReference type="Proteomes" id="UP000235861"/>
    </source>
</evidence>
<comment type="function">
    <text evidence="12">Fluoride-specific ion channel. Important for reducing fluoride concentration in the cell, thus reducing its toxicity.</text>
</comment>
<evidence type="ECO:0000256" key="4">
    <source>
        <dbReference type="ARBA" id="ARBA00022692"/>
    </source>
</evidence>
<comment type="activity regulation">
    <text evidence="12">Na(+) is not transported, but it plays an essential structural role and its presence is essential for fluoride channel function.</text>
</comment>
<comment type="subcellular location">
    <subcellularLocation>
        <location evidence="1 12">Cell membrane</location>
        <topology evidence="1 12">Multi-pass membrane protein</topology>
    </subcellularLocation>
</comment>
<feature type="binding site" evidence="12">
    <location>
        <position position="75"/>
    </location>
    <ligand>
        <name>Na(+)</name>
        <dbReference type="ChEBI" id="CHEBI:29101"/>
        <note>structural</note>
    </ligand>
</feature>
<dbReference type="EMBL" id="PGGC01000016">
    <property type="protein sequence ID" value="PJG60288.1"/>
    <property type="molecule type" value="Genomic_DNA"/>
</dbReference>
<name>A0A2H9U8G3_9GAMM</name>
<gene>
    <name evidence="12" type="primary">fluC</name>
    <name evidence="12" type="synonym">crcB</name>
    <name evidence="13" type="ORF">CUC53_02520</name>
</gene>
<dbReference type="Pfam" id="PF02537">
    <property type="entry name" value="CRCB"/>
    <property type="match status" value="1"/>
</dbReference>
<feature type="transmembrane region" description="Helical" evidence="12">
    <location>
        <begin position="6"/>
        <end position="28"/>
    </location>
</feature>
<evidence type="ECO:0000256" key="11">
    <source>
        <dbReference type="ARBA" id="ARBA00035585"/>
    </source>
</evidence>
<dbReference type="AlphaFoldDB" id="A0A2H9U8G3"/>
<feature type="binding site" evidence="12">
    <location>
        <position position="78"/>
    </location>
    <ligand>
        <name>Na(+)</name>
        <dbReference type="ChEBI" id="CHEBI:29101"/>
        <note>structural</note>
    </ligand>
</feature>
<evidence type="ECO:0000256" key="9">
    <source>
        <dbReference type="ARBA" id="ARBA00023303"/>
    </source>
</evidence>
<evidence type="ECO:0000256" key="7">
    <source>
        <dbReference type="ARBA" id="ARBA00023065"/>
    </source>
</evidence>
<reference evidence="13 14" key="1">
    <citation type="submission" date="2017-11" db="EMBL/GenBank/DDBJ databases">
        <title>Draft genome sequence of environmental isolate Aeromonas cavernicola sp. nov. MDC 2508.</title>
        <authorList>
            <person name="Colston S.M."/>
            <person name="Navarro A."/>
            <person name="Martinez-Murcia A.J."/>
            <person name="Graf J."/>
        </authorList>
    </citation>
    <scope>NUCLEOTIDE SEQUENCE [LARGE SCALE GENOMIC DNA]</scope>
    <source>
        <strain evidence="13 14">MDC 2508</strain>
    </source>
</reference>
<dbReference type="GO" id="GO:0062054">
    <property type="term" value="F:fluoride channel activity"/>
    <property type="evidence" value="ECO:0007669"/>
    <property type="project" value="UniProtKB-UniRule"/>
</dbReference>
<keyword evidence="7 12" id="KW-0406">Ion transport</keyword>
<comment type="catalytic activity">
    <reaction evidence="11">
        <text>fluoride(in) = fluoride(out)</text>
        <dbReference type="Rhea" id="RHEA:76159"/>
        <dbReference type="ChEBI" id="CHEBI:17051"/>
    </reaction>
    <physiologicalReaction direction="left-to-right" evidence="11">
        <dbReference type="Rhea" id="RHEA:76160"/>
    </physiologicalReaction>
</comment>
<keyword evidence="6 12" id="KW-0915">Sodium</keyword>
<dbReference type="HAMAP" id="MF_00454">
    <property type="entry name" value="FluC"/>
    <property type="match status" value="1"/>
</dbReference>
<evidence type="ECO:0000256" key="5">
    <source>
        <dbReference type="ARBA" id="ARBA00022989"/>
    </source>
</evidence>
<feature type="transmembrane region" description="Helical" evidence="12">
    <location>
        <begin position="35"/>
        <end position="55"/>
    </location>
</feature>
<keyword evidence="8 12" id="KW-0472">Membrane</keyword>
<proteinExistence type="inferred from homology"/>
<keyword evidence="4 12" id="KW-0812">Transmembrane</keyword>
<feature type="transmembrane region" description="Helical" evidence="12">
    <location>
        <begin position="103"/>
        <end position="122"/>
    </location>
</feature>
<evidence type="ECO:0000313" key="13">
    <source>
        <dbReference type="EMBL" id="PJG60288.1"/>
    </source>
</evidence>
<dbReference type="OrthoDB" id="9806299at2"/>
<keyword evidence="3" id="KW-0997">Cell inner membrane</keyword>
<evidence type="ECO:0000256" key="12">
    <source>
        <dbReference type="HAMAP-Rule" id="MF_00454"/>
    </source>
</evidence>
<accession>A0A2H9U8G3</accession>
<evidence type="ECO:0000256" key="3">
    <source>
        <dbReference type="ARBA" id="ARBA00022519"/>
    </source>
</evidence>
<dbReference type="PANTHER" id="PTHR28259:SF1">
    <property type="entry name" value="FLUORIDE EXPORT PROTEIN 1-RELATED"/>
    <property type="match status" value="1"/>
</dbReference>
<dbReference type="GO" id="GO:0005886">
    <property type="term" value="C:plasma membrane"/>
    <property type="evidence" value="ECO:0007669"/>
    <property type="project" value="UniProtKB-SubCell"/>
</dbReference>
<organism evidence="13 14">
    <name type="scientific">Aeromonas cavernicola</name>
    <dbReference type="NCBI Taxonomy" id="1006623"/>
    <lineage>
        <taxon>Bacteria</taxon>
        <taxon>Pseudomonadati</taxon>
        <taxon>Pseudomonadota</taxon>
        <taxon>Gammaproteobacteria</taxon>
        <taxon>Aeromonadales</taxon>
        <taxon>Aeromonadaceae</taxon>
        <taxon>Aeromonas</taxon>
    </lineage>
</organism>
<keyword evidence="5 12" id="KW-1133">Transmembrane helix</keyword>
<keyword evidence="9 12" id="KW-0407">Ion channel</keyword>
<dbReference type="InterPro" id="IPR003691">
    <property type="entry name" value="FluC"/>
</dbReference>